<dbReference type="GO" id="GO:0016787">
    <property type="term" value="F:hydrolase activity"/>
    <property type="evidence" value="ECO:0007669"/>
    <property type="project" value="InterPro"/>
</dbReference>
<keyword evidence="1" id="KW-0732">Signal</keyword>
<dbReference type="AlphaFoldDB" id="A0A1I1MLK4"/>
<evidence type="ECO:0000313" key="4">
    <source>
        <dbReference type="Proteomes" id="UP000198598"/>
    </source>
</evidence>
<dbReference type="Pfam" id="PF06439">
    <property type="entry name" value="3keto-disac_hyd"/>
    <property type="match status" value="1"/>
</dbReference>
<sequence length="300" mass="33643">MKKIHYILLAFVLSASAAIAQKGPDQPEWISIFNGKDLSGWDIKIAGQPLNDNYKNTFRVEDGMMRVMYDQYKTFDGKYGHIYYNKPFSYYKVRVTYRFVGDQTPGGDSWNVRNSGIMLHSQSAKSLSIGQTFPVSLEMQFLGGLGKGPRSTGNLCTPGTQVYMSGKLRPEHCTDSDSKTYDGDQWVTAEAIVLGDSIVHQLINGDTVLTYEKPEVGGGFVSQDHDWSAGHFSPEAAKYWNGRANTSLKEGYIALQAESHPIDFKQVEVLNLKGCMDPKALNYKSYYVKSDNTQCQYKKK</sequence>
<feature type="signal peptide" evidence="1">
    <location>
        <begin position="1"/>
        <end position="20"/>
    </location>
</feature>
<dbReference type="RefSeq" id="WP_093824719.1">
    <property type="nucleotide sequence ID" value="NZ_FOLQ01000002.1"/>
</dbReference>
<feature type="domain" description="3-keto-alpha-glucoside-1,2-lyase/3-keto-2-hydroxy-glucal hydratase" evidence="2">
    <location>
        <begin position="28"/>
        <end position="269"/>
    </location>
</feature>
<organism evidence="3 4">
    <name type="scientific">Spirosoma endophyticum</name>
    <dbReference type="NCBI Taxonomy" id="662367"/>
    <lineage>
        <taxon>Bacteria</taxon>
        <taxon>Pseudomonadati</taxon>
        <taxon>Bacteroidota</taxon>
        <taxon>Cytophagia</taxon>
        <taxon>Cytophagales</taxon>
        <taxon>Cytophagaceae</taxon>
        <taxon>Spirosoma</taxon>
    </lineage>
</organism>
<evidence type="ECO:0000259" key="2">
    <source>
        <dbReference type="Pfam" id="PF06439"/>
    </source>
</evidence>
<evidence type="ECO:0000256" key="1">
    <source>
        <dbReference type="SAM" id="SignalP"/>
    </source>
</evidence>
<dbReference type="InterPro" id="IPR010496">
    <property type="entry name" value="AL/BT2_dom"/>
</dbReference>
<keyword evidence="4" id="KW-1185">Reference proteome</keyword>
<name>A0A1I1MLK4_9BACT</name>
<feature type="chain" id="PRO_5011675570" description="3-keto-alpha-glucoside-1,2-lyase/3-keto-2-hydroxy-glucal hydratase domain-containing protein" evidence="1">
    <location>
        <begin position="21"/>
        <end position="300"/>
    </location>
</feature>
<evidence type="ECO:0000313" key="3">
    <source>
        <dbReference type="EMBL" id="SFC85966.1"/>
    </source>
</evidence>
<accession>A0A1I1MLK4</accession>
<dbReference type="STRING" id="662367.SAMN05216167_102613"/>
<dbReference type="EMBL" id="FOLQ01000002">
    <property type="protein sequence ID" value="SFC85966.1"/>
    <property type="molecule type" value="Genomic_DNA"/>
</dbReference>
<dbReference type="OrthoDB" id="9787527at2"/>
<reference evidence="3 4" key="1">
    <citation type="submission" date="2016-10" db="EMBL/GenBank/DDBJ databases">
        <authorList>
            <person name="de Groot N.N."/>
        </authorList>
    </citation>
    <scope>NUCLEOTIDE SEQUENCE [LARGE SCALE GENOMIC DNA]</scope>
    <source>
        <strain evidence="3 4">DSM 26130</strain>
    </source>
</reference>
<gene>
    <name evidence="3" type="ORF">SAMN05216167_102613</name>
</gene>
<proteinExistence type="predicted"/>
<protein>
    <recommendedName>
        <fullName evidence="2">3-keto-alpha-glucoside-1,2-lyase/3-keto-2-hydroxy-glucal hydratase domain-containing protein</fullName>
    </recommendedName>
</protein>
<dbReference type="Proteomes" id="UP000198598">
    <property type="component" value="Unassembled WGS sequence"/>
</dbReference>
<dbReference type="Gene3D" id="2.60.120.560">
    <property type="entry name" value="Exo-inulinase, domain 1"/>
    <property type="match status" value="1"/>
</dbReference>